<dbReference type="InterPro" id="IPR036046">
    <property type="entry name" value="Acylphosphatase-like_dom_sf"/>
</dbReference>
<dbReference type="Gene3D" id="3.30.70.100">
    <property type="match status" value="1"/>
</dbReference>
<evidence type="ECO:0000256" key="5">
    <source>
        <dbReference type="PROSITE-ProRule" id="PRU00520"/>
    </source>
</evidence>
<feature type="active site" evidence="5">
    <location>
        <position position="41"/>
    </location>
</feature>
<dbReference type="eggNOG" id="COG1254">
    <property type="taxonomic scope" value="Bacteria"/>
</dbReference>
<dbReference type="PRINTS" id="PR00112">
    <property type="entry name" value="ACYLPHPHTASE"/>
</dbReference>
<dbReference type="PANTHER" id="PTHR47268:SF4">
    <property type="entry name" value="ACYLPHOSPHATASE"/>
    <property type="match status" value="1"/>
</dbReference>
<feature type="active site" evidence="5">
    <location>
        <position position="23"/>
    </location>
</feature>
<proteinExistence type="inferred from homology"/>
<dbReference type="AlphaFoldDB" id="B7JW98"/>
<evidence type="ECO:0000256" key="6">
    <source>
        <dbReference type="RuleBase" id="RU004168"/>
    </source>
</evidence>
<comment type="similarity">
    <text evidence="1 6">Belongs to the acylphosphatase family.</text>
</comment>
<dbReference type="PROSITE" id="PS51160">
    <property type="entry name" value="ACYLPHOSPHATASE_3"/>
    <property type="match status" value="1"/>
</dbReference>
<dbReference type="EC" id="3.6.1.7" evidence="2 5"/>
<dbReference type="STRING" id="41431.PCC8801_2947"/>
<comment type="catalytic activity">
    <reaction evidence="4 5">
        <text>an acyl phosphate + H2O = a carboxylate + phosphate + H(+)</text>
        <dbReference type="Rhea" id="RHEA:14965"/>
        <dbReference type="ChEBI" id="CHEBI:15377"/>
        <dbReference type="ChEBI" id="CHEBI:15378"/>
        <dbReference type="ChEBI" id="CHEBI:29067"/>
        <dbReference type="ChEBI" id="CHEBI:43474"/>
        <dbReference type="ChEBI" id="CHEBI:59918"/>
        <dbReference type="EC" id="3.6.1.7"/>
    </reaction>
</comment>
<reference evidence="9" key="1">
    <citation type="journal article" date="2011" name="MBio">
        <title>Novel metabolic attributes of the genus Cyanothece, comprising a group of unicellular nitrogen-fixing Cyanobacteria.</title>
        <authorList>
            <person name="Bandyopadhyay A."/>
            <person name="Elvitigala T."/>
            <person name="Welsh E."/>
            <person name="Stockel J."/>
            <person name="Liberton M."/>
            <person name="Min H."/>
            <person name="Sherman L.A."/>
            <person name="Pakrasi H.B."/>
        </authorList>
    </citation>
    <scope>NUCLEOTIDE SEQUENCE [LARGE SCALE GENOMIC DNA]</scope>
    <source>
        <strain evidence="9">PCC 8801</strain>
    </source>
</reference>
<evidence type="ECO:0000313" key="8">
    <source>
        <dbReference type="EMBL" id="ACK66943.1"/>
    </source>
</evidence>
<dbReference type="PANTHER" id="PTHR47268">
    <property type="entry name" value="ACYLPHOSPHATASE"/>
    <property type="match status" value="1"/>
</dbReference>
<evidence type="ECO:0000256" key="4">
    <source>
        <dbReference type="ARBA" id="ARBA00047645"/>
    </source>
</evidence>
<dbReference type="InterPro" id="IPR020456">
    <property type="entry name" value="Acylphosphatase"/>
</dbReference>
<keyword evidence="5" id="KW-0378">Hydrolase</keyword>
<dbReference type="Pfam" id="PF00708">
    <property type="entry name" value="Acylphosphatase"/>
    <property type="match status" value="1"/>
</dbReference>
<dbReference type="PROSITE" id="PS00151">
    <property type="entry name" value="ACYLPHOSPHATASE_2"/>
    <property type="match status" value="1"/>
</dbReference>
<dbReference type="EMBL" id="CP001287">
    <property type="protein sequence ID" value="ACK66943.1"/>
    <property type="molecule type" value="Genomic_DNA"/>
</dbReference>
<keyword evidence="9" id="KW-1185">Reference proteome</keyword>
<dbReference type="KEGG" id="cyp:PCC8801_2947"/>
<evidence type="ECO:0000256" key="3">
    <source>
        <dbReference type="ARBA" id="ARBA00015991"/>
    </source>
</evidence>
<dbReference type="InterPro" id="IPR017968">
    <property type="entry name" value="Acylphosphatase_CS"/>
</dbReference>
<dbReference type="GO" id="GO:0003998">
    <property type="term" value="F:acylphosphatase activity"/>
    <property type="evidence" value="ECO:0007669"/>
    <property type="project" value="UniProtKB-EC"/>
</dbReference>
<feature type="domain" description="Acylphosphatase-like" evidence="7">
    <location>
        <begin position="8"/>
        <end position="94"/>
    </location>
</feature>
<dbReference type="OrthoDB" id="9808093at2"/>
<name>B7JW98_RIPO1</name>
<dbReference type="InterPro" id="IPR001792">
    <property type="entry name" value="Acylphosphatase-like_dom"/>
</dbReference>
<dbReference type="Proteomes" id="UP000008204">
    <property type="component" value="Chromosome"/>
</dbReference>
<protein>
    <recommendedName>
        <fullName evidence="3 5">acylphosphatase</fullName>
        <ecNumber evidence="2 5">3.6.1.7</ecNumber>
    </recommendedName>
</protein>
<dbReference type="HOGENOM" id="CLU_141932_3_2_3"/>
<evidence type="ECO:0000256" key="1">
    <source>
        <dbReference type="ARBA" id="ARBA00005614"/>
    </source>
</evidence>
<evidence type="ECO:0000256" key="2">
    <source>
        <dbReference type="ARBA" id="ARBA00012150"/>
    </source>
</evidence>
<evidence type="ECO:0000313" key="9">
    <source>
        <dbReference type="Proteomes" id="UP000008204"/>
    </source>
</evidence>
<dbReference type="SUPFAM" id="SSF54975">
    <property type="entry name" value="Acylphosphatase/BLUF domain-like"/>
    <property type="match status" value="1"/>
</dbReference>
<dbReference type="RefSeq" id="WP_012596209.1">
    <property type="nucleotide sequence ID" value="NC_011726.1"/>
</dbReference>
<accession>B7JW98</accession>
<gene>
    <name evidence="8" type="ordered locus">PCC8801_2947</name>
</gene>
<sequence>MNQTNIIGVKVLILGKVQGVGYRQWTVRKARELGLKGWVRNLSNGHVEATFEGEKNIIEQMIKSCHTGPSNARVTEVIVKTKTPDFLEGFEIKFDG</sequence>
<evidence type="ECO:0000259" key="7">
    <source>
        <dbReference type="PROSITE" id="PS51160"/>
    </source>
</evidence>
<organism evidence="8 9">
    <name type="scientific">Rippkaea orientalis (strain PCC 8801 / RF-1)</name>
    <name type="common">Cyanothece sp. (strain PCC 8801)</name>
    <dbReference type="NCBI Taxonomy" id="41431"/>
    <lineage>
        <taxon>Bacteria</taxon>
        <taxon>Bacillati</taxon>
        <taxon>Cyanobacteriota</taxon>
        <taxon>Cyanophyceae</taxon>
        <taxon>Oscillatoriophycideae</taxon>
        <taxon>Chroococcales</taxon>
        <taxon>Aphanothecaceae</taxon>
        <taxon>Rippkaea</taxon>
        <taxon>Rippkaea orientalis</taxon>
    </lineage>
</organism>